<keyword evidence="1" id="KW-0677">Repeat</keyword>
<evidence type="ECO:0000313" key="3">
    <source>
        <dbReference type="EMBL" id="NCD71231.1"/>
    </source>
</evidence>
<protein>
    <recommendedName>
        <fullName evidence="5">SMP-30/Gluconolactonase/LRE-like region domain-containing protein</fullName>
    </recommendedName>
</protein>
<feature type="chain" id="PRO_5038022663" description="SMP-30/Gluconolactonase/LRE-like region domain-containing protein" evidence="2">
    <location>
        <begin position="20"/>
        <end position="332"/>
    </location>
</feature>
<accession>A0A966DV89</accession>
<dbReference type="Gene3D" id="2.120.10.30">
    <property type="entry name" value="TolB, C-terminal domain"/>
    <property type="match status" value="1"/>
</dbReference>
<keyword evidence="2" id="KW-0732">Signal</keyword>
<organism evidence="3 4">
    <name type="scientific">Mucilaginibacter agri</name>
    <dbReference type="NCBI Taxonomy" id="2695265"/>
    <lineage>
        <taxon>Bacteria</taxon>
        <taxon>Pseudomonadati</taxon>
        <taxon>Bacteroidota</taxon>
        <taxon>Sphingobacteriia</taxon>
        <taxon>Sphingobacteriales</taxon>
        <taxon>Sphingobacteriaceae</taxon>
        <taxon>Mucilaginibacter</taxon>
    </lineage>
</organism>
<reference evidence="3" key="2">
    <citation type="submission" date="2020-10" db="EMBL/GenBank/DDBJ databases">
        <title>Mucilaginibacter sp. nov., isolated from soil.</title>
        <authorList>
            <person name="Jeon C.O."/>
        </authorList>
    </citation>
    <scope>NUCLEOTIDE SEQUENCE</scope>
    <source>
        <strain evidence="3">R11</strain>
    </source>
</reference>
<feature type="signal peptide" evidence="2">
    <location>
        <begin position="1"/>
        <end position="19"/>
    </location>
</feature>
<dbReference type="InterPro" id="IPR011042">
    <property type="entry name" value="6-blade_b-propeller_TolB-like"/>
</dbReference>
<dbReference type="Proteomes" id="UP000638732">
    <property type="component" value="Unassembled WGS sequence"/>
</dbReference>
<evidence type="ECO:0000313" key="4">
    <source>
        <dbReference type="Proteomes" id="UP000638732"/>
    </source>
</evidence>
<comment type="caution">
    <text evidence="3">The sequence shown here is derived from an EMBL/GenBank/DDBJ whole genome shotgun (WGS) entry which is preliminary data.</text>
</comment>
<name>A0A966DV89_9SPHI</name>
<evidence type="ECO:0008006" key="5">
    <source>
        <dbReference type="Google" id="ProtNLM"/>
    </source>
</evidence>
<dbReference type="Pfam" id="PF01436">
    <property type="entry name" value="NHL"/>
    <property type="match status" value="1"/>
</dbReference>
<keyword evidence="4" id="KW-1185">Reference proteome</keyword>
<dbReference type="InterPro" id="IPR015943">
    <property type="entry name" value="WD40/YVTN_repeat-like_dom_sf"/>
</dbReference>
<evidence type="ECO:0000256" key="2">
    <source>
        <dbReference type="SAM" id="SignalP"/>
    </source>
</evidence>
<sequence length="332" mass="35311">MKKVVISAFAILLAITACKKTENVQPTADPVVTDDMEATNAVLGVSEPAYTVRTIAGVFEPTVSDPHLRNGPGPQAKFYKPHGIAIADDGSIYIADFLNDAIRKITIQNNVYSVPFSSNPQSGGLLPEAVEIGSDGTIYIVSTGYGIRIYNKERGIDIVSRIGNADSNLDIEKDNKGVFWFVNDNSLGKITNTTIQRNVVNFSDLLVPNTNDRLRGVGVAPNGVKYVSCTTRLFKVAADGSVTRMLPNEKFTYISGISVSTDGSTIYIADGNVIKRIVNNTVTTIAGPNGGSGKDGIGLAADVVAANLALSNSGKALFVTDTRNTIRKIILP</sequence>
<dbReference type="SUPFAM" id="SSF101898">
    <property type="entry name" value="NHL repeat"/>
    <property type="match status" value="1"/>
</dbReference>
<dbReference type="EMBL" id="WWEO01000044">
    <property type="protein sequence ID" value="NCD71231.1"/>
    <property type="molecule type" value="Genomic_DNA"/>
</dbReference>
<proteinExistence type="predicted"/>
<gene>
    <name evidence="3" type="ORF">GSY63_17825</name>
</gene>
<dbReference type="PROSITE" id="PS51257">
    <property type="entry name" value="PROKAR_LIPOPROTEIN"/>
    <property type="match status" value="1"/>
</dbReference>
<dbReference type="PANTHER" id="PTHR13833">
    <property type="match status" value="1"/>
</dbReference>
<dbReference type="RefSeq" id="WP_166587200.1">
    <property type="nucleotide sequence ID" value="NZ_WWEO01000044.1"/>
</dbReference>
<dbReference type="InterPro" id="IPR001258">
    <property type="entry name" value="NHL_repeat"/>
</dbReference>
<evidence type="ECO:0000256" key="1">
    <source>
        <dbReference type="ARBA" id="ARBA00022737"/>
    </source>
</evidence>
<dbReference type="Gene3D" id="2.130.10.10">
    <property type="entry name" value="YVTN repeat-like/Quinoprotein amine dehydrogenase"/>
    <property type="match status" value="1"/>
</dbReference>
<dbReference type="AlphaFoldDB" id="A0A966DV89"/>
<dbReference type="PANTHER" id="PTHR13833:SF71">
    <property type="entry name" value="NHL DOMAIN-CONTAINING PROTEIN"/>
    <property type="match status" value="1"/>
</dbReference>
<reference evidence="3" key="1">
    <citation type="submission" date="2020-01" db="EMBL/GenBank/DDBJ databases">
        <authorList>
            <person name="Seo Y.L."/>
        </authorList>
    </citation>
    <scope>NUCLEOTIDE SEQUENCE</scope>
    <source>
        <strain evidence="3">R11</strain>
    </source>
</reference>